<keyword evidence="4" id="KW-1185">Reference proteome</keyword>
<evidence type="ECO:0000256" key="2">
    <source>
        <dbReference type="HAMAP-Rule" id="MF_00758"/>
    </source>
</evidence>
<dbReference type="PANTHER" id="PTHR30327:SF1">
    <property type="entry name" value="UPF0301 PROTEIN YQGE"/>
    <property type="match status" value="1"/>
</dbReference>
<comment type="similarity">
    <text evidence="1 2">Belongs to the UPF0301 (AlgH) family.</text>
</comment>
<dbReference type="GO" id="GO:0005829">
    <property type="term" value="C:cytosol"/>
    <property type="evidence" value="ECO:0007669"/>
    <property type="project" value="TreeGrafter"/>
</dbReference>
<dbReference type="STRING" id="935700.jaqu_11230"/>
<dbReference type="SUPFAM" id="SSF143456">
    <property type="entry name" value="VC0467-like"/>
    <property type="match status" value="1"/>
</dbReference>
<evidence type="ECO:0000256" key="1">
    <source>
        <dbReference type="ARBA" id="ARBA00009600"/>
    </source>
</evidence>
<comment type="caution">
    <text evidence="3">The sequence shown here is derived from an EMBL/GenBank/DDBJ whole genome shotgun (WGS) entry which is preliminary data.</text>
</comment>
<organism evidence="3 4">
    <name type="scientific">Jannaschia aquimarina</name>
    <dbReference type="NCBI Taxonomy" id="935700"/>
    <lineage>
        <taxon>Bacteria</taxon>
        <taxon>Pseudomonadati</taxon>
        <taxon>Pseudomonadota</taxon>
        <taxon>Alphaproteobacteria</taxon>
        <taxon>Rhodobacterales</taxon>
        <taxon>Roseobacteraceae</taxon>
        <taxon>Jannaschia</taxon>
    </lineage>
</organism>
<dbReference type="Gene3D" id="3.40.1740.10">
    <property type="entry name" value="VC0467-like"/>
    <property type="match status" value="1"/>
</dbReference>
<dbReference type="EMBL" id="JYFE01000022">
    <property type="protein sequence ID" value="KIT17081.1"/>
    <property type="molecule type" value="Genomic_DNA"/>
</dbReference>
<gene>
    <name evidence="3" type="ORF">jaqu_11230</name>
</gene>
<reference evidence="3 4" key="1">
    <citation type="submission" date="2015-02" db="EMBL/GenBank/DDBJ databases">
        <title>Genome Sequence of Jannaschia aquimarina DSM28248, a member of the Roseobacter clade.</title>
        <authorList>
            <person name="Voget S."/>
            <person name="Daniel R."/>
        </authorList>
    </citation>
    <scope>NUCLEOTIDE SEQUENCE [LARGE SCALE GENOMIC DNA]</scope>
    <source>
        <strain evidence="3 4">GSW-M26</strain>
    </source>
</reference>
<evidence type="ECO:0000313" key="3">
    <source>
        <dbReference type="EMBL" id="KIT17081.1"/>
    </source>
</evidence>
<dbReference type="InterPro" id="IPR003774">
    <property type="entry name" value="AlgH-like"/>
</dbReference>
<name>A0A0D1EJC6_9RHOB</name>
<dbReference type="RefSeq" id="WP_043917970.1">
    <property type="nucleotide sequence ID" value="NZ_FZPF01000001.1"/>
</dbReference>
<evidence type="ECO:0000313" key="4">
    <source>
        <dbReference type="Proteomes" id="UP000032232"/>
    </source>
</evidence>
<dbReference type="Pfam" id="PF02622">
    <property type="entry name" value="DUF179"/>
    <property type="match status" value="1"/>
</dbReference>
<dbReference type="PATRIC" id="fig|935700.4.peg.1169"/>
<protein>
    <recommendedName>
        <fullName evidence="2">UPF0301 protein jaqu_11230</fullName>
    </recommendedName>
</protein>
<dbReference type="Proteomes" id="UP000032232">
    <property type="component" value="Unassembled WGS sequence"/>
</dbReference>
<dbReference type="PANTHER" id="PTHR30327">
    <property type="entry name" value="UNCHARACTERIZED PROTEIN YQGE"/>
    <property type="match status" value="1"/>
</dbReference>
<accession>A0A0D1EJC6</accession>
<sequence>MRDQVEIRNLTGCLLAATPAVDDPTFRHGLVLLCAHSSEGAMGVLINRPAPARIGSSALRQIPGLLVGGPAQTDRLFVLHSPDWEDGDGSLRVNDAHLLTATDRAVEAASAERGPQDCLVMLGYSGWGPGQLEAELMQNSWMPVPSDPMITFGMDPSMKWGAAIGALGIDPMALSGTAGHA</sequence>
<proteinExistence type="inferred from homology"/>
<dbReference type="AlphaFoldDB" id="A0A0D1EJC6"/>
<dbReference type="OrthoDB" id="9807486at2"/>
<dbReference type="HAMAP" id="MF_00758">
    <property type="entry name" value="UPF0301"/>
    <property type="match status" value="1"/>
</dbReference>